<dbReference type="AlphaFoldDB" id="A0A0K9PEA7"/>
<dbReference type="Pfam" id="PF00462">
    <property type="entry name" value="Glutaredoxin"/>
    <property type="match status" value="1"/>
</dbReference>
<dbReference type="Proteomes" id="UP000036987">
    <property type="component" value="Unassembled WGS sequence"/>
</dbReference>
<dbReference type="InterPro" id="IPR014025">
    <property type="entry name" value="Glutaredoxin_subgr"/>
</dbReference>
<keyword evidence="4" id="KW-1015">Disulfide bond</keyword>
<proteinExistence type="inferred from homology"/>
<dbReference type="PROSITE" id="PS51354">
    <property type="entry name" value="GLUTAREDOXIN_2"/>
    <property type="match status" value="1"/>
</dbReference>
<evidence type="ECO:0000256" key="2">
    <source>
        <dbReference type="ARBA" id="ARBA00022448"/>
    </source>
</evidence>
<evidence type="ECO:0000259" key="6">
    <source>
        <dbReference type="Pfam" id="PF00462"/>
    </source>
</evidence>
<keyword evidence="2" id="KW-0813">Transport</keyword>
<evidence type="ECO:0000256" key="1">
    <source>
        <dbReference type="ARBA" id="ARBA00007190"/>
    </source>
</evidence>
<dbReference type="InterPro" id="IPR011767">
    <property type="entry name" value="GLR_AS"/>
</dbReference>
<evidence type="ECO:0000256" key="4">
    <source>
        <dbReference type="ARBA" id="ARBA00023157"/>
    </source>
</evidence>
<feature type="domain" description="Glutaredoxin" evidence="6">
    <location>
        <begin position="111"/>
        <end position="173"/>
    </location>
</feature>
<dbReference type="CDD" id="cd03419">
    <property type="entry name" value="GRX_GRXh_1_2_like"/>
    <property type="match status" value="1"/>
</dbReference>
<dbReference type="PRINTS" id="PR00160">
    <property type="entry name" value="GLUTAREDOXIN"/>
</dbReference>
<dbReference type="EMBL" id="LFYR01000968">
    <property type="protein sequence ID" value="KMZ66560.1"/>
    <property type="molecule type" value="Genomic_DNA"/>
</dbReference>
<dbReference type="SUPFAM" id="SSF52833">
    <property type="entry name" value="Thioredoxin-like"/>
    <property type="match status" value="1"/>
</dbReference>
<evidence type="ECO:0000313" key="7">
    <source>
        <dbReference type="EMBL" id="KMZ66560.1"/>
    </source>
</evidence>
<keyword evidence="8" id="KW-1185">Reference proteome</keyword>
<comment type="caution">
    <text evidence="7">The sequence shown here is derived from an EMBL/GenBank/DDBJ whole genome shotgun (WGS) entry which is preliminary data.</text>
</comment>
<keyword evidence="5" id="KW-0676">Redox-active center</keyword>
<gene>
    <name evidence="7" type="ORF">ZOSMA_294G00120</name>
</gene>
<dbReference type="NCBIfam" id="TIGR02180">
    <property type="entry name" value="GRX_euk"/>
    <property type="match status" value="1"/>
</dbReference>
<sequence>MALSKFHSLSLSILQTKPISRKATFATQSFAHSHRDLQCSISLRRTHAFNAIAGYRGDPVSPVLGTRRTGMLMTIVVAGCFISNSASAGRDGAAATKEEVFIKNTITSHDIVIFSKSYCPYCQLAKNVFLDLDKKPYVVELDERDDGSDIQYTLNELVGKQTVPQVFVKGKHVGGSDDTVEAYESGVLTELLGSNS</sequence>
<name>A0A0K9PEA7_ZOSMR</name>
<dbReference type="InterPro" id="IPR011899">
    <property type="entry name" value="Glutaredoxin_euk/vir"/>
</dbReference>
<comment type="similarity">
    <text evidence="1">Belongs to the glutaredoxin family. CPYC subfamily.</text>
</comment>
<dbReference type="GO" id="GO:0015038">
    <property type="term" value="F:glutathione disulfide oxidoreductase activity"/>
    <property type="evidence" value="ECO:0000318"/>
    <property type="project" value="GO_Central"/>
</dbReference>
<dbReference type="PANTHER" id="PTHR45694:SF5">
    <property type="entry name" value="GLUTAREDOXIN 2"/>
    <property type="match status" value="1"/>
</dbReference>
<organism evidence="7 8">
    <name type="scientific">Zostera marina</name>
    <name type="common">Eelgrass</name>
    <dbReference type="NCBI Taxonomy" id="29655"/>
    <lineage>
        <taxon>Eukaryota</taxon>
        <taxon>Viridiplantae</taxon>
        <taxon>Streptophyta</taxon>
        <taxon>Embryophyta</taxon>
        <taxon>Tracheophyta</taxon>
        <taxon>Spermatophyta</taxon>
        <taxon>Magnoliopsida</taxon>
        <taxon>Liliopsida</taxon>
        <taxon>Zosteraceae</taxon>
        <taxon>Zostera</taxon>
    </lineage>
</organism>
<keyword evidence="3" id="KW-0249">Electron transport</keyword>
<dbReference type="PANTHER" id="PTHR45694">
    <property type="entry name" value="GLUTAREDOXIN 2"/>
    <property type="match status" value="1"/>
</dbReference>
<evidence type="ECO:0000313" key="8">
    <source>
        <dbReference type="Proteomes" id="UP000036987"/>
    </source>
</evidence>
<dbReference type="InterPro" id="IPR002109">
    <property type="entry name" value="Glutaredoxin"/>
</dbReference>
<dbReference type="Gene3D" id="3.40.30.10">
    <property type="entry name" value="Glutaredoxin"/>
    <property type="match status" value="1"/>
</dbReference>
<dbReference type="GO" id="GO:0005737">
    <property type="term" value="C:cytoplasm"/>
    <property type="evidence" value="ECO:0000318"/>
    <property type="project" value="GO_Central"/>
</dbReference>
<evidence type="ECO:0000256" key="5">
    <source>
        <dbReference type="ARBA" id="ARBA00023284"/>
    </source>
</evidence>
<dbReference type="PROSITE" id="PS00195">
    <property type="entry name" value="GLUTAREDOXIN_1"/>
    <property type="match status" value="1"/>
</dbReference>
<protein>
    <submittedName>
        <fullName evidence="7">Glutaredoxin-C4</fullName>
    </submittedName>
</protein>
<dbReference type="InterPro" id="IPR036249">
    <property type="entry name" value="Thioredoxin-like_sf"/>
</dbReference>
<accession>A0A0K9PEA7</accession>
<dbReference type="STRING" id="29655.A0A0K9PEA7"/>
<dbReference type="GO" id="GO:0034599">
    <property type="term" value="P:cellular response to oxidative stress"/>
    <property type="evidence" value="ECO:0000318"/>
    <property type="project" value="GO_Central"/>
</dbReference>
<dbReference type="FunFam" id="3.40.30.10:FF:000026">
    <property type="entry name" value="Glutaredoxin 2"/>
    <property type="match status" value="1"/>
</dbReference>
<dbReference type="OrthoDB" id="418495at2759"/>
<reference evidence="8" key="1">
    <citation type="journal article" date="2016" name="Nature">
        <title>The genome of the seagrass Zostera marina reveals angiosperm adaptation to the sea.</title>
        <authorList>
            <person name="Olsen J.L."/>
            <person name="Rouze P."/>
            <person name="Verhelst B."/>
            <person name="Lin Y.-C."/>
            <person name="Bayer T."/>
            <person name="Collen J."/>
            <person name="Dattolo E."/>
            <person name="De Paoli E."/>
            <person name="Dittami S."/>
            <person name="Maumus F."/>
            <person name="Michel G."/>
            <person name="Kersting A."/>
            <person name="Lauritano C."/>
            <person name="Lohaus R."/>
            <person name="Toepel M."/>
            <person name="Tonon T."/>
            <person name="Vanneste K."/>
            <person name="Amirebrahimi M."/>
            <person name="Brakel J."/>
            <person name="Bostroem C."/>
            <person name="Chovatia M."/>
            <person name="Grimwood J."/>
            <person name="Jenkins J.W."/>
            <person name="Jueterbock A."/>
            <person name="Mraz A."/>
            <person name="Stam W.T."/>
            <person name="Tice H."/>
            <person name="Bornberg-Bauer E."/>
            <person name="Green P.J."/>
            <person name="Pearson G.A."/>
            <person name="Procaccini G."/>
            <person name="Duarte C.M."/>
            <person name="Schmutz J."/>
            <person name="Reusch T.B.H."/>
            <person name="Van de Peer Y."/>
        </authorList>
    </citation>
    <scope>NUCLEOTIDE SEQUENCE [LARGE SCALE GENOMIC DNA]</scope>
    <source>
        <strain evidence="8">cv. Finnish</strain>
    </source>
</reference>
<evidence type="ECO:0000256" key="3">
    <source>
        <dbReference type="ARBA" id="ARBA00022982"/>
    </source>
</evidence>